<keyword evidence="2" id="KW-1185">Reference proteome</keyword>
<dbReference type="AlphaFoldDB" id="A0A0V1N3J9"/>
<name>A0A0V1N3J9_9BILA</name>
<gene>
    <name evidence="1" type="ORF">T10_3092</name>
</gene>
<dbReference type="EMBL" id="JYDO01000012">
    <property type="protein sequence ID" value="KRZ78557.1"/>
    <property type="molecule type" value="Genomic_DNA"/>
</dbReference>
<evidence type="ECO:0000313" key="2">
    <source>
        <dbReference type="Proteomes" id="UP000054843"/>
    </source>
</evidence>
<protein>
    <submittedName>
        <fullName evidence="1">Uncharacterized protein</fullName>
    </submittedName>
</protein>
<comment type="caution">
    <text evidence="1">The sequence shown here is derived from an EMBL/GenBank/DDBJ whole genome shotgun (WGS) entry which is preliminary data.</text>
</comment>
<dbReference type="Proteomes" id="UP000054843">
    <property type="component" value="Unassembled WGS sequence"/>
</dbReference>
<proteinExistence type="predicted"/>
<evidence type="ECO:0000313" key="1">
    <source>
        <dbReference type="EMBL" id="KRZ78557.1"/>
    </source>
</evidence>
<accession>A0A0V1N3J9</accession>
<reference evidence="1 2" key="1">
    <citation type="submission" date="2015-01" db="EMBL/GenBank/DDBJ databases">
        <title>Evolution of Trichinella species and genotypes.</title>
        <authorList>
            <person name="Korhonen P.K."/>
            <person name="Edoardo P."/>
            <person name="Giuseppe L.R."/>
            <person name="Gasser R.B."/>
        </authorList>
    </citation>
    <scope>NUCLEOTIDE SEQUENCE [LARGE SCALE GENOMIC DNA]</scope>
    <source>
        <strain evidence="1">ISS1980</strain>
    </source>
</reference>
<sequence>MIRLRGPDSNERQIGRILYTQGKQPSPKPTQQHRLTWPPQEWTEFNLARIQFRLRRNEVITPIVTNSQLVLSGSARQKENRHRKKTKRLIGRKSGFVTDLPSQQAGRPPPCCSRPGRHCPSWRYDRLLFCRKTCNTVLLTPTTINHNTTDSKPKPLITTTCLRPTVLCHRSSGPNVPDTVGECNGVVVHDQLSLSSSYSVDSGI</sequence>
<organism evidence="1 2">
    <name type="scientific">Trichinella papuae</name>
    <dbReference type="NCBI Taxonomy" id="268474"/>
    <lineage>
        <taxon>Eukaryota</taxon>
        <taxon>Metazoa</taxon>
        <taxon>Ecdysozoa</taxon>
        <taxon>Nematoda</taxon>
        <taxon>Enoplea</taxon>
        <taxon>Dorylaimia</taxon>
        <taxon>Trichinellida</taxon>
        <taxon>Trichinellidae</taxon>
        <taxon>Trichinella</taxon>
    </lineage>
</organism>